<organism evidence="2 3">
    <name type="scientific">Dimorphilus gyrociliatus</name>
    <dbReference type="NCBI Taxonomy" id="2664684"/>
    <lineage>
        <taxon>Eukaryota</taxon>
        <taxon>Metazoa</taxon>
        <taxon>Spiralia</taxon>
        <taxon>Lophotrochozoa</taxon>
        <taxon>Annelida</taxon>
        <taxon>Polychaeta</taxon>
        <taxon>Polychaeta incertae sedis</taxon>
        <taxon>Dinophilidae</taxon>
        <taxon>Dimorphilus</taxon>
    </lineage>
</organism>
<dbReference type="PANTHER" id="PTHR47331">
    <property type="entry name" value="PHD-TYPE DOMAIN-CONTAINING PROTEIN"/>
    <property type="match status" value="1"/>
</dbReference>
<feature type="compositionally biased region" description="Polar residues" evidence="1">
    <location>
        <begin position="83"/>
        <end position="119"/>
    </location>
</feature>
<sequence length="569" mass="65006">MNTTPYDKQQDRTANKRQAWKSDDIAASIISDTESPSEIAEKIAAAFDFLPILNTTTDKEYEPDSAKTSQSENLSQNSSLSSADEQTGARPSSLTSAAENRNGLHQSMDISMEPSVQSNDETRKIDESPNIEYRVIGNKTSARKPGNHANQFEQQTSTSAYEGTNEVCVETEPLKRKEFQLRPATPFRPVIIDKNHMDSTYSKDVSSPSNEVQESPINRLEFSYNDIYKKKKDLKANERATDNNNVDNNHSKNNNRSGKVSKAQVNTKKITTCRKEIKTKPDGKSDELESIKLQLDMLNKKFDIFNEFQLKFNKEISSVKVQQERQTTNKSTKQPVQELVKSKSAKSSPALSVCSNVDNSTTTTTTALSVATLCNDFLNEFNIFDGKQENFGKFLVKHRDAIRVYEFKGEERLQLLLNQVGPNIRVYLKKKRIGNKIEYDNAMKVLIDKYGNYRRLSKMYTKILAQLQPLSYLVPSTYKNLMDILTNIRDTYELTGLSDCRFIGVHIHTIVKKLLPKDLRKAWRRQKRILIDQQQNPSIKEFIEFLENIAVKNMLKVRKKCLLQCQMPC</sequence>
<dbReference type="AlphaFoldDB" id="A0A7I8W1C8"/>
<keyword evidence="3" id="KW-1185">Reference proteome</keyword>
<feature type="compositionally biased region" description="Low complexity" evidence="1">
    <location>
        <begin position="243"/>
        <end position="255"/>
    </location>
</feature>
<dbReference type="Proteomes" id="UP000549394">
    <property type="component" value="Unassembled WGS sequence"/>
</dbReference>
<name>A0A7I8W1C8_9ANNE</name>
<feature type="compositionally biased region" description="Polar residues" evidence="1">
    <location>
        <begin position="323"/>
        <end position="335"/>
    </location>
</feature>
<evidence type="ECO:0000256" key="1">
    <source>
        <dbReference type="SAM" id="MobiDB-lite"/>
    </source>
</evidence>
<feature type="region of interest" description="Disordered" evidence="1">
    <location>
        <begin position="59"/>
        <end position="132"/>
    </location>
</feature>
<dbReference type="PANTHER" id="PTHR47331:SF4">
    <property type="entry name" value="PEPTIDASE S1 DOMAIN-CONTAINING PROTEIN"/>
    <property type="match status" value="1"/>
</dbReference>
<feature type="region of interest" description="Disordered" evidence="1">
    <location>
        <begin position="233"/>
        <end position="264"/>
    </location>
</feature>
<gene>
    <name evidence="2" type="ORF">DGYR_LOCUS10155</name>
</gene>
<proteinExistence type="predicted"/>
<feature type="region of interest" description="Disordered" evidence="1">
    <location>
        <begin position="323"/>
        <end position="343"/>
    </location>
</feature>
<evidence type="ECO:0000313" key="2">
    <source>
        <dbReference type="EMBL" id="CAD5122335.1"/>
    </source>
</evidence>
<accession>A0A7I8W1C8</accession>
<reference evidence="2 3" key="1">
    <citation type="submission" date="2020-08" db="EMBL/GenBank/DDBJ databases">
        <authorList>
            <person name="Hejnol A."/>
        </authorList>
    </citation>
    <scope>NUCLEOTIDE SEQUENCE [LARGE SCALE GENOMIC DNA]</scope>
</reference>
<evidence type="ECO:0000313" key="3">
    <source>
        <dbReference type="Proteomes" id="UP000549394"/>
    </source>
</evidence>
<protein>
    <submittedName>
        <fullName evidence="2">Uncharacterized protein</fullName>
    </submittedName>
</protein>
<feature type="compositionally biased region" description="Low complexity" evidence="1">
    <location>
        <begin position="69"/>
        <end position="82"/>
    </location>
</feature>
<dbReference type="EMBL" id="CAJFCJ010000017">
    <property type="protein sequence ID" value="CAD5122335.1"/>
    <property type="molecule type" value="Genomic_DNA"/>
</dbReference>
<comment type="caution">
    <text evidence="2">The sequence shown here is derived from an EMBL/GenBank/DDBJ whole genome shotgun (WGS) entry which is preliminary data.</text>
</comment>